<dbReference type="Gene3D" id="3.40.850.10">
    <property type="entry name" value="Kinesin motor domain"/>
    <property type="match status" value="1"/>
</dbReference>
<dbReference type="GO" id="GO:0005874">
    <property type="term" value="C:microtubule"/>
    <property type="evidence" value="ECO:0007669"/>
    <property type="project" value="UniProtKB-KW"/>
</dbReference>
<protein>
    <recommendedName>
        <fullName evidence="8">Kinesin-like protein</fullName>
    </recommendedName>
</protein>
<dbReference type="GO" id="GO:0007018">
    <property type="term" value="P:microtubule-based movement"/>
    <property type="evidence" value="ECO:0007669"/>
    <property type="project" value="InterPro"/>
</dbReference>
<keyword evidence="2 7" id="KW-0547">Nucleotide-binding</keyword>
<accession>A0A7S4QXU1</accession>
<keyword evidence="3 7" id="KW-0067">ATP-binding</keyword>
<evidence type="ECO:0000256" key="1">
    <source>
        <dbReference type="ARBA" id="ARBA00022701"/>
    </source>
</evidence>
<dbReference type="PRINTS" id="PR00380">
    <property type="entry name" value="KINESINHEAVY"/>
</dbReference>
<dbReference type="PANTHER" id="PTHR37739:SF8">
    <property type="entry name" value="KINESIN-LIKE PROTEIN KIN-12D"/>
    <property type="match status" value="1"/>
</dbReference>
<keyword evidence="4 9" id="KW-0175">Coiled coil</keyword>
<feature type="compositionally biased region" description="Low complexity" evidence="10">
    <location>
        <begin position="603"/>
        <end position="613"/>
    </location>
</feature>
<evidence type="ECO:0000256" key="3">
    <source>
        <dbReference type="ARBA" id="ARBA00022840"/>
    </source>
</evidence>
<feature type="compositionally biased region" description="Polar residues" evidence="10">
    <location>
        <begin position="442"/>
        <end position="456"/>
    </location>
</feature>
<evidence type="ECO:0000256" key="8">
    <source>
        <dbReference type="RuleBase" id="RU000394"/>
    </source>
</evidence>
<dbReference type="InterPro" id="IPR001752">
    <property type="entry name" value="Kinesin_motor_dom"/>
</dbReference>
<keyword evidence="5 7" id="KW-0505">Motor protein</keyword>
<sequence>MAAAAAPAAPCEAALQASRSAQSLDAAQEAAEETSRDSIRVYVRVRPPTEKEQALANQPAVFIDGATSSVLLRGDQTRSFTYDGVLGEDSTQEEVFDLAGRGVAASCLAGYNGSVYVYGQTGVGKTYTMSGPVTSVQSMQFDERRGLICRTLDTVFSEIHRRRARTDGISYLCRCSFLEIYKEQITDLLEPNNTNLQIREDMNRGVYVERLSEPPVSSLTEAFRALWRGLQQRHVGATHMNERSSRSHAVFTLSVEAAQTRAGVTTTRVARLSLVDLAGSERQHGVDSAGGIAAPHQSVRVKEAGAINRSLSALTNVVMSLSREERSRRRSSTTGDGRRGFVHYRDSKLTFLLRDSLGGNSKTVIVANVSPSPLCCAETLSTLKFASRAKHIRCTAVRNEEFSGTLESLMLEVKTLRQRLSDLGGRGFRSRSAAVAAGAETLASSDPETVEGSPTGSPREGGEEAQALYSRKRIRRLEVLLAAALARERRADQRQHQLQRLAGFLEDLDFRKTQSLRKLLAEYTDHISRIESSAVSNDEEGTELTAKLLSCRRLLGNLVSGSFAEDGAPPVEQLDELPLPPFGPGSGAAPGGTAEGTPGPLGGEVDAGTGAPAGTPPVPAGLVDEASFLQAENRRLRMQLEQHPEVSRLAVENRTLRAQLEALGHAGGAGRSFEKARGATAAGRGYGDDSEGSSDDAEPGAAGGALERCAGDGEASLPLTSEALLDFAESDDDGTLRTWVYVQKMAKEVEELLRAKDGLAGLLRQLREEGAHGPGQSGLGPGPRADSGLSVVELRAVEEVAQAAQEALRLAHQVTDAQRSAGGKGPEKQLSSKAAERMSTGPTPRGVGDGEGKVRQALQKVKDLDGTLDLVNSAYNEAYDEFQRLREEYESRLEECHFFEVQCSRLDMHCHELAERLHGAGVPVRAGMGSFSVAGLSPAQANPWKQKRSFSLSSLRDVSFWEQRFEELSQLTGIEEAEAPKAQPQPQPPT</sequence>
<reference evidence="12" key="1">
    <citation type="submission" date="2021-01" db="EMBL/GenBank/DDBJ databases">
        <authorList>
            <person name="Corre E."/>
            <person name="Pelletier E."/>
            <person name="Niang G."/>
            <person name="Scheremetjew M."/>
            <person name="Finn R."/>
            <person name="Kale V."/>
            <person name="Holt S."/>
            <person name="Cochrane G."/>
            <person name="Meng A."/>
            <person name="Brown T."/>
            <person name="Cohen L."/>
        </authorList>
    </citation>
    <scope>NUCLEOTIDE SEQUENCE</scope>
    <source>
        <strain evidence="12">CCMP3105</strain>
    </source>
</reference>
<dbReference type="SMART" id="SM00129">
    <property type="entry name" value="KISc"/>
    <property type="match status" value="1"/>
</dbReference>
<feature type="region of interest" description="Disordered" evidence="10">
    <location>
        <begin position="665"/>
        <end position="709"/>
    </location>
</feature>
<organism evidence="12">
    <name type="scientific">Alexandrium monilatum</name>
    <dbReference type="NCBI Taxonomy" id="311494"/>
    <lineage>
        <taxon>Eukaryota</taxon>
        <taxon>Sar</taxon>
        <taxon>Alveolata</taxon>
        <taxon>Dinophyceae</taxon>
        <taxon>Gonyaulacales</taxon>
        <taxon>Pyrocystaceae</taxon>
        <taxon>Alexandrium</taxon>
    </lineage>
</organism>
<evidence type="ECO:0000256" key="9">
    <source>
        <dbReference type="SAM" id="Coils"/>
    </source>
</evidence>
<dbReference type="AlphaFoldDB" id="A0A7S4QXU1"/>
<evidence type="ECO:0000313" key="12">
    <source>
        <dbReference type="EMBL" id="CAE4597221.1"/>
    </source>
</evidence>
<dbReference type="PROSITE" id="PS50067">
    <property type="entry name" value="KINESIN_MOTOR_2"/>
    <property type="match status" value="1"/>
</dbReference>
<dbReference type="InterPro" id="IPR019821">
    <property type="entry name" value="Kinesin_motor_CS"/>
</dbReference>
<evidence type="ECO:0000256" key="7">
    <source>
        <dbReference type="PROSITE-ProRule" id="PRU00283"/>
    </source>
</evidence>
<dbReference type="SUPFAM" id="SSF52540">
    <property type="entry name" value="P-loop containing nucleoside triphosphate hydrolases"/>
    <property type="match status" value="1"/>
</dbReference>
<evidence type="ECO:0000256" key="2">
    <source>
        <dbReference type="ARBA" id="ARBA00022741"/>
    </source>
</evidence>
<evidence type="ECO:0000256" key="5">
    <source>
        <dbReference type="ARBA" id="ARBA00023175"/>
    </source>
</evidence>
<dbReference type="GO" id="GO:0005524">
    <property type="term" value="F:ATP binding"/>
    <property type="evidence" value="ECO:0007669"/>
    <property type="project" value="UniProtKB-UniRule"/>
</dbReference>
<evidence type="ECO:0000256" key="6">
    <source>
        <dbReference type="ARBA" id="ARBA00034488"/>
    </source>
</evidence>
<feature type="compositionally biased region" description="Gly residues" evidence="10">
    <location>
        <begin position="584"/>
        <end position="602"/>
    </location>
</feature>
<dbReference type="PANTHER" id="PTHR37739">
    <property type="entry name" value="KINESIN-LIKE PROTEIN KIN-12D"/>
    <property type="match status" value="1"/>
</dbReference>
<name>A0A7S4QXU1_9DINO</name>
<feature type="compositionally biased region" description="Acidic residues" evidence="10">
    <location>
        <begin position="688"/>
        <end position="698"/>
    </location>
</feature>
<evidence type="ECO:0000256" key="4">
    <source>
        <dbReference type="ARBA" id="ARBA00023054"/>
    </source>
</evidence>
<feature type="region of interest" description="Disordered" evidence="10">
    <location>
        <begin position="814"/>
        <end position="851"/>
    </location>
</feature>
<keyword evidence="1 8" id="KW-0493">Microtubule</keyword>
<proteinExistence type="inferred from homology"/>
<feature type="coiled-coil region" evidence="9">
    <location>
        <begin position="399"/>
        <end position="426"/>
    </location>
</feature>
<comment type="similarity">
    <text evidence="6">Belongs to the TRAFAC class myosin-kinesin ATPase superfamily. Kinesin family. KIN-12 subfamily.</text>
</comment>
<feature type="binding site" evidence="7">
    <location>
        <begin position="119"/>
        <end position="126"/>
    </location>
    <ligand>
        <name>ATP</name>
        <dbReference type="ChEBI" id="CHEBI:30616"/>
    </ligand>
</feature>
<dbReference type="EMBL" id="HBNR01039368">
    <property type="protein sequence ID" value="CAE4597221.1"/>
    <property type="molecule type" value="Transcribed_RNA"/>
</dbReference>
<dbReference type="PROSITE" id="PS00411">
    <property type="entry name" value="KINESIN_MOTOR_1"/>
    <property type="match status" value="1"/>
</dbReference>
<feature type="coiled-coil region" evidence="9">
    <location>
        <begin position="868"/>
        <end position="895"/>
    </location>
</feature>
<evidence type="ECO:0000259" key="11">
    <source>
        <dbReference type="PROSITE" id="PS50067"/>
    </source>
</evidence>
<dbReference type="GO" id="GO:0003777">
    <property type="term" value="F:microtubule motor activity"/>
    <property type="evidence" value="ECO:0007669"/>
    <property type="project" value="InterPro"/>
</dbReference>
<dbReference type="InterPro" id="IPR027417">
    <property type="entry name" value="P-loop_NTPase"/>
</dbReference>
<feature type="region of interest" description="Disordered" evidence="10">
    <location>
        <begin position="566"/>
        <end position="616"/>
    </location>
</feature>
<evidence type="ECO:0000256" key="10">
    <source>
        <dbReference type="SAM" id="MobiDB-lite"/>
    </source>
</evidence>
<feature type="domain" description="Kinesin motor" evidence="11">
    <location>
        <begin position="38"/>
        <end position="392"/>
    </location>
</feature>
<gene>
    <name evidence="12" type="ORF">AMON00008_LOCUS27245</name>
</gene>
<feature type="region of interest" description="Disordered" evidence="10">
    <location>
        <begin position="439"/>
        <end position="465"/>
    </location>
</feature>
<dbReference type="GO" id="GO:0008017">
    <property type="term" value="F:microtubule binding"/>
    <property type="evidence" value="ECO:0007669"/>
    <property type="project" value="InterPro"/>
</dbReference>
<dbReference type="InterPro" id="IPR044986">
    <property type="entry name" value="KIF15/KIN-12"/>
</dbReference>
<dbReference type="InterPro" id="IPR036961">
    <property type="entry name" value="Kinesin_motor_dom_sf"/>
</dbReference>
<dbReference type="Pfam" id="PF00225">
    <property type="entry name" value="Kinesin"/>
    <property type="match status" value="1"/>
</dbReference>